<accession>A0A1G8BEF2</accession>
<dbReference type="AlphaFoldDB" id="A0A1G8BEF2"/>
<reference evidence="3 4" key="1">
    <citation type="submission" date="2016-10" db="EMBL/GenBank/DDBJ databases">
        <authorList>
            <person name="de Groot N.N."/>
        </authorList>
    </citation>
    <scope>NUCLEOTIDE SEQUENCE [LARGE SCALE GENOMIC DNA]</scope>
    <source>
        <strain evidence="3 4">DSM 5885</strain>
    </source>
</reference>
<evidence type="ECO:0000259" key="2">
    <source>
        <dbReference type="Pfam" id="PF23189"/>
    </source>
</evidence>
<dbReference type="Proteomes" id="UP000198607">
    <property type="component" value="Unassembled WGS sequence"/>
</dbReference>
<evidence type="ECO:0000259" key="1">
    <source>
        <dbReference type="Pfam" id="PF06792"/>
    </source>
</evidence>
<evidence type="ECO:0000313" key="4">
    <source>
        <dbReference type="Proteomes" id="UP000198607"/>
    </source>
</evidence>
<dbReference type="CDD" id="cd15488">
    <property type="entry name" value="Tm-1-like"/>
    <property type="match status" value="1"/>
</dbReference>
<gene>
    <name evidence="3" type="ORF">SAMN05660652_01484</name>
</gene>
<dbReference type="InterPro" id="IPR008322">
    <property type="entry name" value="UPF0261"/>
</dbReference>
<dbReference type="Gene3D" id="3.40.50.12030">
    <property type="entry name" value="Uncharacterised protein family UPF0261, NC domain"/>
    <property type="match status" value="1"/>
</dbReference>
<dbReference type="InterPro" id="IPR051353">
    <property type="entry name" value="Tobamovirus_resist_UPF0261"/>
</dbReference>
<proteinExistence type="predicted"/>
<dbReference type="PANTHER" id="PTHR31862:SF1">
    <property type="entry name" value="UPF0261 DOMAIN PROTEIN (AFU_ORTHOLOGUE AFUA_1G10120)"/>
    <property type="match status" value="1"/>
</dbReference>
<dbReference type="STRING" id="83767.SAMN05660652_01484"/>
<dbReference type="PANTHER" id="PTHR31862">
    <property type="entry name" value="UPF0261 DOMAIN PROTEIN (AFU_ORTHOLOGUE AFUA_1G10120)"/>
    <property type="match status" value="1"/>
</dbReference>
<feature type="domain" description="UPF0261" evidence="1">
    <location>
        <begin position="2"/>
        <end position="179"/>
    </location>
</feature>
<dbReference type="InterPro" id="IPR044122">
    <property type="entry name" value="UPF0261_N"/>
</dbReference>
<dbReference type="Pfam" id="PF06792">
    <property type="entry name" value="UPF0261"/>
    <property type="match status" value="1"/>
</dbReference>
<evidence type="ECO:0000313" key="3">
    <source>
        <dbReference type="EMBL" id="SDH30960.1"/>
    </source>
</evidence>
<name>A0A1G8BEF2_9RHOO</name>
<feature type="domain" description="UPF0261" evidence="2">
    <location>
        <begin position="191"/>
        <end position="406"/>
    </location>
</feature>
<dbReference type="Gene3D" id="3.40.50.12020">
    <property type="entry name" value="Uncharacterised protein family UPF0261, NN domain"/>
    <property type="match status" value="1"/>
</dbReference>
<sequence>MKTIAILATMDTKHIEVSYARNLIETLGHAVRVIDIGVSGKPAEGAGAIEIQAGEVLHAAGLSLETLTRMDKGARIETMASAAAIAVAECFKRKDFDAILSLGGIQNTIMAATAMRALPVGVPKLILSTMASGKRLFGPFVGAKDIVVMHSVADISGINRITRSVIANAVGAIVGMAMYGNRRIEASDALVIGATMLGVTSGGVSAATARLQDAGYETISFHATGVGGRAMEHFIADKVIGASLDLTLHEISSEVFGGYCAGANDRLLAAAAAGIPQVVAPGAVDILSCSTDFGVDSFPSNWRARKSIAHNASLYHVKLSAAEIAQVATVIAERLNQATGPLTVLIPKRGFCEAGAPGRPLHDAAIDAAFIDTLRRGLKRSIRWVEADLNISQPEFGELAAAELQAYLQAQPVALAMDSA</sequence>
<protein>
    <submittedName>
        <fullName evidence="3">Uncharacterized protein, UPF0261 family</fullName>
    </submittedName>
</protein>
<dbReference type="PIRSF" id="PIRSF033271">
    <property type="entry name" value="UCP033271"/>
    <property type="match status" value="1"/>
</dbReference>
<dbReference type="NCBIfam" id="NF002674">
    <property type="entry name" value="PRK02399.1-2"/>
    <property type="match status" value="1"/>
</dbReference>
<dbReference type="RefSeq" id="WP_091936096.1">
    <property type="nucleotide sequence ID" value="NZ_FNCY01000005.1"/>
</dbReference>
<dbReference type="OrthoDB" id="9776369at2"/>
<dbReference type="Pfam" id="PF23189">
    <property type="entry name" value="UPF0261_C"/>
    <property type="match status" value="1"/>
</dbReference>
<dbReference type="InterPro" id="IPR056778">
    <property type="entry name" value="UPF0261_C"/>
</dbReference>
<keyword evidence="4" id="KW-1185">Reference proteome</keyword>
<dbReference type="EMBL" id="FNCY01000005">
    <property type="protein sequence ID" value="SDH30960.1"/>
    <property type="molecule type" value="Genomic_DNA"/>
</dbReference>
<organism evidence="3 4">
    <name type="scientific">Propionivibrio dicarboxylicus</name>
    <dbReference type="NCBI Taxonomy" id="83767"/>
    <lineage>
        <taxon>Bacteria</taxon>
        <taxon>Pseudomonadati</taxon>
        <taxon>Pseudomonadota</taxon>
        <taxon>Betaproteobacteria</taxon>
        <taxon>Rhodocyclales</taxon>
        <taxon>Rhodocyclaceae</taxon>
        <taxon>Propionivibrio</taxon>
    </lineage>
</organism>